<dbReference type="Proteomes" id="UP000198931">
    <property type="component" value="Unassembled WGS sequence"/>
</dbReference>
<dbReference type="STRING" id="1125876.SAMN05443292_0339"/>
<organism evidence="1 2">
    <name type="scientific">Halpernia frigidisoli</name>
    <dbReference type="NCBI Taxonomy" id="1125876"/>
    <lineage>
        <taxon>Bacteria</taxon>
        <taxon>Pseudomonadati</taxon>
        <taxon>Bacteroidota</taxon>
        <taxon>Flavobacteriia</taxon>
        <taxon>Flavobacteriales</taxon>
        <taxon>Weeksellaceae</taxon>
        <taxon>Chryseobacterium group</taxon>
        <taxon>Halpernia</taxon>
    </lineage>
</organism>
<evidence type="ECO:0000313" key="1">
    <source>
        <dbReference type="EMBL" id="SFH83502.1"/>
    </source>
</evidence>
<dbReference type="RefSeq" id="WP_090078433.1">
    <property type="nucleotide sequence ID" value="NZ_FOQT01000001.1"/>
</dbReference>
<proteinExistence type="predicted"/>
<gene>
    <name evidence="1" type="ORF">SAMN05443292_0339</name>
</gene>
<reference evidence="1 2" key="1">
    <citation type="submission" date="2016-10" db="EMBL/GenBank/DDBJ databases">
        <authorList>
            <person name="de Groot N.N."/>
        </authorList>
    </citation>
    <scope>NUCLEOTIDE SEQUENCE [LARGE SCALE GENOMIC DNA]</scope>
    <source>
        <strain evidence="1 2">DSM 26000</strain>
    </source>
</reference>
<accession>A0A1I3D9T2</accession>
<name>A0A1I3D9T2_9FLAO</name>
<dbReference type="AlphaFoldDB" id="A0A1I3D9T2"/>
<sequence>MEDKVLRYFQLLEKLKQSKGYIISKKINLFSLSTYIFTENYNQLINQIELQTNPKGSQEIHSVENREKLREVQIETLRFLHNFLASAQSLIDHTRVFVNDLYDDNELFKKEFIKKIELTFTNDEVSTFIRNFRQYLQHFKAPSISVVTNLLSKDRNYQRRVMISVSDLQQFSGWKSLAKEYISKHDKNIDLFLVSTTYFNKVNNFYKWFSEKQDSLHKSEFKEMENIKIEMTSANIKEIINDFIKNVNMSKEEFDLNITEVMTVMEKKAFLSFNQSSKFKYVLSICKKNKIQLDQKEILVLIKRYRTIK</sequence>
<protein>
    <submittedName>
        <fullName evidence="1">Uncharacterized protein</fullName>
    </submittedName>
</protein>
<evidence type="ECO:0000313" key="2">
    <source>
        <dbReference type="Proteomes" id="UP000198931"/>
    </source>
</evidence>
<keyword evidence="2" id="KW-1185">Reference proteome</keyword>
<dbReference type="OrthoDB" id="974840at2"/>
<dbReference type="EMBL" id="FOQT01000001">
    <property type="protein sequence ID" value="SFH83502.1"/>
    <property type="molecule type" value="Genomic_DNA"/>
</dbReference>